<evidence type="ECO:0000256" key="1">
    <source>
        <dbReference type="RuleBase" id="RU003682"/>
    </source>
</evidence>
<dbReference type="RefSeq" id="WP_244768655.1">
    <property type="nucleotide sequence ID" value="NZ_BSOP01000030.1"/>
</dbReference>
<evidence type="ECO:0000313" key="4">
    <source>
        <dbReference type="Proteomes" id="UP001156702"/>
    </source>
</evidence>
<dbReference type="InterPro" id="IPR056470">
    <property type="entry name" value="BesD/HalB-like"/>
</dbReference>
<dbReference type="Pfam" id="PF23169">
    <property type="entry name" value="HalD"/>
    <property type="match status" value="1"/>
</dbReference>
<protein>
    <recommendedName>
        <fullName evidence="2">Fe2OG dioxygenase domain-containing protein</fullName>
    </recommendedName>
</protein>
<dbReference type="InterPro" id="IPR005123">
    <property type="entry name" value="Oxoglu/Fe-dep_dioxygenase_dom"/>
</dbReference>
<keyword evidence="1" id="KW-0408">Iron</keyword>
<dbReference type="Gene3D" id="2.60.120.620">
    <property type="entry name" value="q2cbj1_9rhob like domain"/>
    <property type="match status" value="1"/>
</dbReference>
<sequence length="285" mass="31893">MNATKAPDVRHLVDLDRYPIDDLESPKRREIIENAKASLRENGLASFPGFLTEKGLATCVAEVESLKSKAYARNLQRFIYPQETLDPSLPADHPFRKPQPLVQRMLSADVFDGESELRKIYEWGGLPPFLAEILGQSVYQIADPFLSLAVIMMNNGQTHDWHFDGNDWVVTLLLQRPEKGGEFEFIPHTRDKNNPGLDRVEAVLRGTSDEVISVSQEAGTLVLFYGDQSVHRVAPSYGERDRMVAAFSYDNAPGFVFNEKVHMNASGRTTPLYVSPRLSATAATN</sequence>
<feature type="domain" description="Fe2OG dioxygenase" evidence="2">
    <location>
        <begin position="144"/>
        <end position="253"/>
    </location>
</feature>
<evidence type="ECO:0000313" key="3">
    <source>
        <dbReference type="EMBL" id="GLR52502.1"/>
    </source>
</evidence>
<dbReference type="PROSITE" id="PS51471">
    <property type="entry name" value="FE2OG_OXY"/>
    <property type="match status" value="1"/>
</dbReference>
<keyword evidence="4" id="KW-1185">Reference proteome</keyword>
<dbReference type="Proteomes" id="UP001156702">
    <property type="component" value="Unassembled WGS sequence"/>
</dbReference>
<keyword evidence="1" id="KW-0560">Oxidoreductase</keyword>
<gene>
    <name evidence="3" type="ORF">GCM10007923_37160</name>
</gene>
<accession>A0ABQ5ZKZ6</accession>
<dbReference type="EMBL" id="BSOP01000030">
    <property type="protein sequence ID" value="GLR52502.1"/>
    <property type="molecule type" value="Genomic_DNA"/>
</dbReference>
<name>A0ABQ5ZKZ6_9HYPH</name>
<dbReference type="SUPFAM" id="SSF51197">
    <property type="entry name" value="Clavaminate synthase-like"/>
    <property type="match status" value="1"/>
</dbReference>
<organism evidence="3 4">
    <name type="scientific">Shinella yambaruensis</name>
    <dbReference type="NCBI Taxonomy" id="415996"/>
    <lineage>
        <taxon>Bacteria</taxon>
        <taxon>Pseudomonadati</taxon>
        <taxon>Pseudomonadota</taxon>
        <taxon>Alphaproteobacteria</taxon>
        <taxon>Hyphomicrobiales</taxon>
        <taxon>Rhizobiaceae</taxon>
        <taxon>Shinella</taxon>
    </lineage>
</organism>
<reference evidence="4" key="1">
    <citation type="journal article" date="2019" name="Int. J. Syst. Evol. Microbiol.">
        <title>The Global Catalogue of Microorganisms (GCM) 10K type strain sequencing project: providing services to taxonomists for standard genome sequencing and annotation.</title>
        <authorList>
            <consortium name="The Broad Institute Genomics Platform"/>
            <consortium name="The Broad Institute Genome Sequencing Center for Infectious Disease"/>
            <person name="Wu L."/>
            <person name="Ma J."/>
        </authorList>
    </citation>
    <scope>NUCLEOTIDE SEQUENCE [LARGE SCALE GENOMIC DNA]</scope>
    <source>
        <strain evidence="4">NBRC 102122</strain>
    </source>
</reference>
<evidence type="ECO:0000259" key="2">
    <source>
        <dbReference type="PROSITE" id="PS51471"/>
    </source>
</evidence>
<keyword evidence="1" id="KW-0479">Metal-binding</keyword>
<proteinExistence type="inferred from homology"/>
<comment type="caution">
    <text evidence="3">The sequence shown here is derived from an EMBL/GenBank/DDBJ whole genome shotgun (WGS) entry which is preliminary data.</text>
</comment>
<comment type="similarity">
    <text evidence="1">Belongs to the iron/ascorbate-dependent oxidoreductase family.</text>
</comment>